<dbReference type="AlphaFoldDB" id="A0A5B6WM59"/>
<proteinExistence type="predicted"/>
<dbReference type="OrthoDB" id="999762at2759"/>
<sequence length="102" mass="11943">MEVSDSFKLVGVTEDALKLRLFPYSLRDRARAWLNSLPSDSTWQELPPRSKMKSLHFSNLMKNLYMRHVSSLRSYYVSALITAFLTAFKWRLSILVLVFILE</sequence>
<dbReference type="EMBL" id="SMMG02000002">
    <property type="protein sequence ID" value="KAA3482929.1"/>
    <property type="molecule type" value="Genomic_DNA"/>
</dbReference>
<evidence type="ECO:0000313" key="3">
    <source>
        <dbReference type="Proteomes" id="UP000325315"/>
    </source>
</evidence>
<evidence type="ECO:0000313" key="2">
    <source>
        <dbReference type="EMBL" id="KAA3482929.1"/>
    </source>
</evidence>
<gene>
    <name evidence="2" type="ORF">EPI10_005137</name>
</gene>
<feature type="transmembrane region" description="Helical" evidence="1">
    <location>
        <begin position="75"/>
        <end position="101"/>
    </location>
</feature>
<organism evidence="2 3">
    <name type="scientific">Gossypium australe</name>
    <dbReference type="NCBI Taxonomy" id="47621"/>
    <lineage>
        <taxon>Eukaryota</taxon>
        <taxon>Viridiplantae</taxon>
        <taxon>Streptophyta</taxon>
        <taxon>Embryophyta</taxon>
        <taxon>Tracheophyta</taxon>
        <taxon>Spermatophyta</taxon>
        <taxon>Magnoliopsida</taxon>
        <taxon>eudicotyledons</taxon>
        <taxon>Gunneridae</taxon>
        <taxon>Pentapetalae</taxon>
        <taxon>rosids</taxon>
        <taxon>malvids</taxon>
        <taxon>Malvales</taxon>
        <taxon>Malvaceae</taxon>
        <taxon>Malvoideae</taxon>
        <taxon>Gossypium</taxon>
    </lineage>
</organism>
<keyword evidence="1" id="KW-0472">Membrane</keyword>
<protein>
    <submittedName>
        <fullName evidence="2">Protein FAR1-RELATED SEQUENCE 5-like</fullName>
    </submittedName>
</protein>
<keyword evidence="1" id="KW-1133">Transmembrane helix</keyword>
<keyword evidence="1" id="KW-0812">Transmembrane</keyword>
<keyword evidence="3" id="KW-1185">Reference proteome</keyword>
<name>A0A5B6WM59_9ROSI</name>
<comment type="caution">
    <text evidence="2">The sequence shown here is derived from an EMBL/GenBank/DDBJ whole genome shotgun (WGS) entry which is preliminary data.</text>
</comment>
<reference evidence="3" key="1">
    <citation type="journal article" date="2019" name="Plant Biotechnol. J.">
        <title>Genome sequencing of the Australian wild diploid species Gossypium australe highlights disease resistance and delayed gland morphogenesis.</title>
        <authorList>
            <person name="Cai Y."/>
            <person name="Cai X."/>
            <person name="Wang Q."/>
            <person name="Wang P."/>
            <person name="Zhang Y."/>
            <person name="Cai C."/>
            <person name="Xu Y."/>
            <person name="Wang K."/>
            <person name="Zhou Z."/>
            <person name="Wang C."/>
            <person name="Geng S."/>
            <person name="Li B."/>
            <person name="Dong Q."/>
            <person name="Hou Y."/>
            <person name="Wang H."/>
            <person name="Ai P."/>
            <person name="Liu Z."/>
            <person name="Yi F."/>
            <person name="Sun M."/>
            <person name="An G."/>
            <person name="Cheng J."/>
            <person name="Zhang Y."/>
            <person name="Shi Q."/>
            <person name="Xie Y."/>
            <person name="Shi X."/>
            <person name="Chang Y."/>
            <person name="Huang F."/>
            <person name="Chen Y."/>
            <person name="Hong S."/>
            <person name="Mi L."/>
            <person name="Sun Q."/>
            <person name="Zhang L."/>
            <person name="Zhou B."/>
            <person name="Peng R."/>
            <person name="Zhang X."/>
            <person name="Liu F."/>
        </authorList>
    </citation>
    <scope>NUCLEOTIDE SEQUENCE [LARGE SCALE GENOMIC DNA]</scope>
    <source>
        <strain evidence="3">cv. PA1801</strain>
    </source>
</reference>
<evidence type="ECO:0000256" key="1">
    <source>
        <dbReference type="SAM" id="Phobius"/>
    </source>
</evidence>
<dbReference type="Proteomes" id="UP000325315">
    <property type="component" value="Unassembled WGS sequence"/>
</dbReference>
<accession>A0A5B6WM59</accession>